<dbReference type="Pfam" id="PF02620">
    <property type="entry name" value="YceD"/>
    <property type="match status" value="1"/>
</dbReference>
<dbReference type="InterPro" id="IPR003772">
    <property type="entry name" value="YceD"/>
</dbReference>
<evidence type="ECO:0008006" key="4">
    <source>
        <dbReference type="Google" id="ProtNLM"/>
    </source>
</evidence>
<reference evidence="2 3" key="1">
    <citation type="journal article" date="2023" name="Hortic Res">
        <title>Pangenome of water caltrop reveals structural variations and asymmetric subgenome divergence after allopolyploidization.</title>
        <authorList>
            <person name="Zhang X."/>
            <person name="Chen Y."/>
            <person name="Wang L."/>
            <person name="Yuan Y."/>
            <person name="Fang M."/>
            <person name="Shi L."/>
            <person name="Lu R."/>
            <person name="Comes H.P."/>
            <person name="Ma Y."/>
            <person name="Chen Y."/>
            <person name="Huang G."/>
            <person name="Zhou Y."/>
            <person name="Zheng Z."/>
            <person name="Qiu Y."/>
        </authorList>
    </citation>
    <scope>NUCLEOTIDE SEQUENCE [LARGE SCALE GENOMIC DNA]</scope>
    <source>
        <strain evidence="2">F231</strain>
    </source>
</reference>
<comment type="caution">
    <text evidence="2">The sequence shown here is derived from an EMBL/GenBank/DDBJ whole genome shotgun (WGS) entry which is preliminary data.</text>
</comment>
<keyword evidence="3" id="KW-1185">Reference proteome</keyword>
<evidence type="ECO:0000313" key="2">
    <source>
        <dbReference type="EMBL" id="KAK4782940.1"/>
    </source>
</evidence>
<evidence type="ECO:0000256" key="1">
    <source>
        <dbReference type="SAM" id="SignalP"/>
    </source>
</evidence>
<protein>
    <recommendedName>
        <fullName evidence="4">DUF177 domain-containing protein</fullName>
    </recommendedName>
</protein>
<name>A0AAN7LD98_TRANT</name>
<feature type="chain" id="PRO_5042839722" description="DUF177 domain-containing protein" evidence="1">
    <location>
        <begin position="16"/>
        <end position="331"/>
    </location>
</feature>
<proteinExistence type="predicted"/>
<dbReference type="PANTHER" id="PTHR34374:SF1">
    <property type="entry name" value="LARGE RIBOSOMAL RNA SUBUNIT ACCUMULATION PROTEIN YCED HOMOLOG 1, CHLOROPLASTIC"/>
    <property type="match status" value="1"/>
</dbReference>
<dbReference type="EMBL" id="JAXQNO010000015">
    <property type="protein sequence ID" value="KAK4782940.1"/>
    <property type="molecule type" value="Genomic_DNA"/>
</dbReference>
<dbReference type="AlphaFoldDB" id="A0AAN7LD98"/>
<evidence type="ECO:0000313" key="3">
    <source>
        <dbReference type="Proteomes" id="UP001346149"/>
    </source>
</evidence>
<feature type="signal peptide" evidence="1">
    <location>
        <begin position="1"/>
        <end position="15"/>
    </location>
</feature>
<gene>
    <name evidence="2" type="ORF">SAY86_007314</name>
</gene>
<keyword evidence="1" id="KW-0732">Signal</keyword>
<dbReference type="PANTHER" id="PTHR34374">
    <property type="entry name" value="LARGE RIBOSOMAL RNA SUBUNIT ACCUMULATION PROTEIN YCED HOMOLOG 1, CHLOROPLASTIC"/>
    <property type="match status" value="1"/>
</dbReference>
<sequence length="331" mass="36999">MSMLIPSTFIPLAHLGWLGTSACKLHRLAYQGSFLLATEITSEALRQRHCAVSRSAAVGVGSSDFDPDSAVTLDWLGLELDGNEDTESPWEGAVMYRRNSLVSHLEYCTTLERLGLEKLSTDISKSQASALGLRVTKSVKDFPFGTPVQISIDVSRKKKRKQKLRLDGIVRTVITLGCNRYFYMLLPQSLCGDPAAQPVYSNFSLVLTNEPIEMPEILNMGTIFREDNSNSSSGFRDEEEEDDTDDADIDMDDWLYFPLEEKEIDISKHVRDLVHLEITLNAVCNPNCKGLCLRCGTNLNKTTCGCSNSDQWKKEYGPLGNLRKQMQQQKG</sequence>
<accession>A0AAN7LD98</accession>
<dbReference type="Proteomes" id="UP001346149">
    <property type="component" value="Unassembled WGS sequence"/>
</dbReference>
<organism evidence="2 3">
    <name type="scientific">Trapa natans</name>
    <name type="common">Water chestnut</name>
    <dbReference type="NCBI Taxonomy" id="22666"/>
    <lineage>
        <taxon>Eukaryota</taxon>
        <taxon>Viridiplantae</taxon>
        <taxon>Streptophyta</taxon>
        <taxon>Embryophyta</taxon>
        <taxon>Tracheophyta</taxon>
        <taxon>Spermatophyta</taxon>
        <taxon>Magnoliopsida</taxon>
        <taxon>eudicotyledons</taxon>
        <taxon>Gunneridae</taxon>
        <taxon>Pentapetalae</taxon>
        <taxon>rosids</taxon>
        <taxon>malvids</taxon>
        <taxon>Myrtales</taxon>
        <taxon>Lythraceae</taxon>
        <taxon>Trapa</taxon>
    </lineage>
</organism>